<gene>
    <name evidence="1" type="ORF">OHX15_26315</name>
</gene>
<dbReference type="Proteomes" id="UP001289645">
    <property type="component" value="Unassembled WGS sequence"/>
</dbReference>
<organism evidence="1 2">
    <name type="scientific">Mycolicibacterium parafortuitum</name>
    <name type="common">Mycobacterium parafortuitum</name>
    <dbReference type="NCBI Taxonomy" id="39692"/>
    <lineage>
        <taxon>Bacteria</taxon>
        <taxon>Bacillati</taxon>
        <taxon>Actinomycetota</taxon>
        <taxon>Actinomycetes</taxon>
        <taxon>Mycobacteriales</taxon>
        <taxon>Mycobacteriaceae</taxon>
        <taxon>Mycolicibacterium</taxon>
    </lineage>
</organism>
<keyword evidence="2" id="KW-1185">Reference proteome</keyword>
<sequence length="123" mass="13703">MSYAKREQPPSGLFKWIREEGFWREVASGTVSSLIVVLSGYLYAVLAGYIGNVSFWRAVGAALFMVAFFIVTSLYVRQVRRVTKATDYTGIGIGVLVIFWTPLFFVCAGALLIALDVLLNWQP</sequence>
<evidence type="ECO:0000313" key="1">
    <source>
        <dbReference type="EMBL" id="MDZ5088928.1"/>
    </source>
</evidence>
<dbReference type="EMBL" id="JAOXLN010000043">
    <property type="protein sequence ID" value="MDZ5088928.1"/>
    <property type="molecule type" value="Genomic_DNA"/>
</dbReference>
<proteinExistence type="predicted"/>
<accession>A0ACC6MPR5</accession>
<protein>
    <submittedName>
        <fullName evidence="1">Uncharacterized protein</fullName>
    </submittedName>
</protein>
<evidence type="ECO:0000313" key="2">
    <source>
        <dbReference type="Proteomes" id="UP001289645"/>
    </source>
</evidence>
<name>A0ACC6MPR5_MYCPF</name>
<reference evidence="1 2" key="1">
    <citation type="journal article" date="2021" name="Chemosphere">
        <title>Bioballs carrying a syntrophic Rhodococcus and Mycolicibacterium consortium for simultaneous sorption and biodegradation of fuel oil in contaminated freshwater.</title>
        <authorList>
            <person name="Naloka K."/>
            <person name="Polrit D."/>
            <person name="Muangchinda C."/>
            <person name="Thoetkiattikul H."/>
            <person name="Pinyakong O."/>
        </authorList>
    </citation>
    <scope>NUCLEOTIDE SEQUENCE [LARGE SCALE GENOMIC DNA]</scope>
    <source>
        <strain evidence="1 2">J101</strain>
    </source>
</reference>
<comment type="caution">
    <text evidence="1">The sequence shown here is derived from an EMBL/GenBank/DDBJ whole genome shotgun (WGS) entry which is preliminary data.</text>
</comment>